<name>A0A836G600_LEIEN</name>
<gene>
    <name evidence="2" type="ORF">CUR178_01526</name>
</gene>
<reference evidence="2 3" key="1">
    <citation type="submission" date="2021-02" db="EMBL/GenBank/DDBJ databases">
        <title>Leishmania (Mundinia) enrietti genome sequencing and assembly.</title>
        <authorList>
            <person name="Almutairi H."/>
            <person name="Gatherer D."/>
        </authorList>
    </citation>
    <scope>NUCLEOTIDE SEQUENCE [LARGE SCALE GENOMIC DNA]</scope>
    <source>
        <strain evidence="2">CUR178</strain>
    </source>
</reference>
<dbReference type="KEGG" id="lenr:94168805"/>
<keyword evidence="3" id="KW-1185">Reference proteome</keyword>
<evidence type="ECO:0000313" key="3">
    <source>
        <dbReference type="Proteomes" id="UP000674179"/>
    </source>
</evidence>
<dbReference type="Proteomes" id="UP000674179">
    <property type="component" value="Chromosome 34"/>
</dbReference>
<feature type="region of interest" description="Disordered" evidence="1">
    <location>
        <begin position="205"/>
        <end position="234"/>
    </location>
</feature>
<feature type="compositionally biased region" description="Acidic residues" evidence="1">
    <location>
        <begin position="208"/>
        <end position="218"/>
    </location>
</feature>
<feature type="compositionally biased region" description="Polar residues" evidence="1">
    <location>
        <begin position="76"/>
        <end position="96"/>
    </location>
</feature>
<protein>
    <submittedName>
        <fullName evidence="2">Uncharacterized protein</fullName>
    </submittedName>
</protein>
<dbReference type="AlphaFoldDB" id="A0A836G600"/>
<proteinExistence type="predicted"/>
<feature type="region of interest" description="Disordered" evidence="1">
    <location>
        <begin position="19"/>
        <end position="54"/>
    </location>
</feature>
<dbReference type="GeneID" id="94168805"/>
<feature type="compositionally biased region" description="Polar residues" evidence="1">
    <location>
        <begin position="324"/>
        <end position="352"/>
    </location>
</feature>
<organism evidence="2 3">
    <name type="scientific">Leishmania enriettii</name>
    <dbReference type="NCBI Taxonomy" id="5663"/>
    <lineage>
        <taxon>Eukaryota</taxon>
        <taxon>Discoba</taxon>
        <taxon>Euglenozoa</taxon>
        <taxon>Kinetoplastea</taxon>
        <taxon>Metakinetoplastina</taxon>
        <taxon>Trypanosomatida</taxon>
        <taxon>Trypanosomatidae</taxon>
        <taxon>Leishmaniinae</taxon>
        <taxon>Leishmania</taxon>
    </lineage>
</organism>
<dbReference type="OrthoDB" id="260260at2759"/>
<evidence type="ECO:0000313" key="2">
    <source>
        <dbReference type="EMBL" id="KAG5468691.1"/>
    </source>
</evidence>
<feature type="region of interest" description="Disordered" evidence="1">
    <location>
        <begin position="71"/>
        <end position="99"/>
    </location>
</feature>
<feature type="compositionally biased region" description="Basic and acidic residues" evidence="1">
    <location>
        <begin position="20"/>
        <end position="31"/>
    </location>
</feature>
<feature type="region of interest" description="Disordered" evidence="1">
    <location>
        <begin position="309"/>
        <end position="363"/>
    </location>
</feature>
<accession>A0A836G600</accession>
<dbReference type="EMBL" id="JAFHKP010000034">
    <property type="protein sequence ID" value="KAG5468691.1"/>
    <property type="molecule type" value="Genomic_DNA"/>
</dbReference>
<feature type="compositionally biased region" description="Polar residues" evidence="1">
    <location>
        <begin position="32"/>
        <end position="41"/>
    </location>
</feature>
<sequence>MNILQKIFSPGSTAKKKTLLHGDLEVGDRQSRSTPKPSASTRIKRKSTTESSADDLCEPLMQSVSMAVHSDPVPTSFKTNSSFANHSRPTQGSASPKSLRLAGSLSNMSSHVDRHQQHSATLVSSVSRHNERSLFDKMQGSGSFAAGDTAVPGGSFAANGGTVSLWRLPWTQQKVIMCSNCHRPRQRDRSTYISRAHYTAQQVNCDNDMGDDISEANDDTSYSDSEDMGGPTSEAVSHCRCGVTMDGDAPRDHHSFAEAAEEQPEVFVVETRNSNVARLPGTMGSDSDNDGEGAEGLRRSFKLSLVSSLTSSSLRRRAPHAPQALNTDSRHSCTASVPKSVSHWLQEQQTSEAPAMLNLKASR</sequence>
<comment type="caution">
    <text evidence="2">The sequence shown here is derived from an EMBL/GenBank/DDBJ whole genome shotgun (WGS) entry which is preliminary data.</text>
</comment>
<dbReference type="RefSeq" id="XP_067689398.1">
    <property type="nucleotide sequence ID" value="XM_067833295.1"/>
</dbReference>
<evidence type="ECO:0000256" key="1">
    <source>
        <dbReference type="SAM" id="MobiDB-lite"/>
    </source>
</evidence>